<feature type="signal peptide" evidence="5">
    <location>
        <begin position="1"/>
        <end position="28"/>
    </location>
</feature>
<dbReference type="NCBIfam" id="TIGR01782">
    <property type="entry name" value="TonB-Xanth-Caul"/>
    <property type="match status" value="1"/>
</dbReference>
<keyword evidence="2 4" id="KW-0472">Membrane</keyword>
<comment type="similarity">
    <text evidence="4">Belongs to the TonB-dependent receptor family.</text>
</comment>
<organism evidence="8 9">
    <name type="scientific">Cellvibrio japonicus (strain Ueda107)</name>
    <name type="common">Pseudomonas fluorescens subsp. cellulosa</name>
    <dbReference type="NCBI Taxonomy" id="498211"/>
    <lineage>
        <taxon>Bacteria</taxon>
        <taxon>Pseudomonadati</taxon>
        <taxon>Pseudomonadota</taxon>
        <taxon>Gammaproteobacteria</taxon>
        <taxon>Cellvibrionales</taxon>
        <taxon>Cellvibrionaceae</taxon>
        <taxon>Cellvibrio</taxon>
    </lineage>
</organism>
<dbReference type="SUPFAM" id="SSF56935">
    <property type="entry name" value="Porins"/>
    <property type="match status" value="1"/>
</dbReference>
<evidence type="ECO:0000313" key="9">
    <source>
        <dbReference type="Proteomes" id="UP000001036"/>
    </source>
</evidence>
<dbReference type="Gene3D" id="2.170.130.10">
    <property type="entry name" value="TonB-dependent receptor, plug domain"/>
    <property type="match status" value="1"/>
</dbReference>
<dbReference type="Gene3D" id="2.40.170.20">
    <property type="entry name" value="TonB-dependent receptor, beta-barrel domain"/>
    <property type="match status" value="1"/>
</dbReference>
<evidence type="ECO:0000256" key="1">
    <source>
        <dbReference type="ARBA" id="ARBA00004442"/>
    </source>
</evidence>
<protein>
    <submittedName>
        <fullName evidence="8">Putative TonB-dependent receptor</fullName>
    </submittedName>
</protein>
<gene>
    <name evidence="8" type="ordered locus">CJA_0498</name>
</gene>
<dbReference type="OrthoDB" id="8727862at2"/>
<keyword evidence="4" id="KW-0798">TonB box</keyword>
<dbReference type="Pfam" id="PF07715">
    <property type="entry name" value="Plug"/>
    <property type="match status" value="1"/>
</dbReference>
<dbReference type="InterPro" id="IPR012910">
    <property type="entry name" value="Plug_dom"/>
</dbReference>
<feature type="domain" description="TonB-dependent receptor-like beta-barrel" evidence="6">
    <location>
        <begin position="406"/>
        <end position="872"/>
    </location>
</feature>
<dbReference type="HOGENOM" id="CLU_006935_2_0_6"/>
<dbReference type="InterPro" id="IPR000531">
    <property type="entry name" value="Beta-barrel_TonB"/>
</dbReference>
<dbReference type="GO" id="GO:0009279">
    <property type="term" value="C:cell outer membrane"/>
    <property type="evidence" value="ECO:0007669"/>
    <property type="project" value="UniProtKB-SubCell"/>
</dbReference>
<dbReference type="CDD" id="cd01347">
    <property type="entry name" value="ligand_gated_channel"/>
    <property type="match status" value="1"/>
</dbReference>
<reference evidence="8 9" key="1">
    <citation type="journal article" date="2008" name="J. Bacteriol.">
        <title>Insights into plant cell wall degradation from the genome sequence of the soil bacterium Cellvibrio japonicus.</title>
        <authorList>
            <person name="Deboy R.T."/>
            <person name="Mongodin E.F."/>
            <person name="Fouts D.E."/>
            <person name="Tailford L.E."/>
            <person name="Khouri H."/>
            <person name="Emerson J.B."/>
            <person name="Mohamoud Y."/>
            <person name="Watkins K."/>
            <person name="Henrissat B."/>
            <person name="Gilbert H.J."/>
            <person name="Nelson K.E."/>
        </authorList>
    </citation>
    <scope>NUCLEOTIDE SEQUENCE [LARGE SCALE GENOMIC DNA]</scope>
    <source>
        <strain evidence="8 9">Ueda107</strain>
    </source>
</reference>
<dbReference type="eggNOG" id="COG4206">
    <property type="taxonomic scope" value="Bacteria"/>
</dbReference>
<comment type="subcellular location">
    <subcellularLocation>
        <location evidence="1 4">Cell outer membrane</location>
    </subcellularLocation>
</comment>
<sequence length="908" mass="100932">MKHVPIHQTFTRSTLFVALSLASSLAMAQAPADENIEEIVVTGKFLKSLQSAMEVKRNAASVVEAISPEDIGQLPDVSISDSLKRLPGLAQDRDRGNGSQISIRGMGGMLGFTTLNGREVAILEETRNIRYDQFPSELINAAQVYKTPQAWIAEGGVSGTVNLDTIKPLDYDSTKVVVDLRASMSELGKDIDDAYNDGIGQRLSISYIDQFLDNTLGVALGYSTRSEPIATQRAELWNYGDTWHNTQWNNELGANVVAPWGGSALVRGGEDKRQGVMAAIQWRPNDNLEIAYDGFWSAFDIAETQRGFDFQISNDWNNQWIPLKTTPTAYDNVPEAGAVDLLAGTVPLSSLRNLNEEYVQDDELISNGINVKWQEGAWTIKADAAVSETSRDKRWATVRTINDAPGWATFSSTGDGRMTFELLDADLADVTQNRVTELHVQPQAEGGDKVQSFKLDFQYDVDAGILQSVKFGAAASQRDKYEHNQIWTQSPTASDTSLTSAYVVNAKSSSYWGDLPAYLSLDRNAVIADYFGGLQNPTPGDADDLTASWDVSEDISAQYIQFDLATQVFGRDLSGNIGVRNVRTETLARGYEQGETQEVWEEIPAGSGTWVMTGSVETVTAVATPHDYNDVLPSTNWTLSLTDEHLIRIGAAKTMARAPVNMMSPSLNLNQDLWGANPGESTSGNPKLNPFRATQYDLAYEWYYSEKSQIAINLFYKELDSFIMRAADAETIERNGQEYSVSRPVNGSGGYIRGYELLWQQSFDFLPAPFDGLGIYTNFSHNESNVEQALPLHSSYKAGLTGLSENVGNFTLWYYHNGFEARTSYSYRSEFQRDINLVMGEEGVNDAEGYWDLSLSYEFDDHYKVYFQVQNLTNEPYKTYGLESNNPAHINRYEEFGTRYSVGINWKL</sequence>
<dbReference type="eggNOG" id="COG1629">
    <property type="taxonomic scope" value="Bacteria"/>
</dbReference>
<evidence type="ECO:0000259" key="6">
    <source>
        <dbReference type="Pfam" id="PF00593"/>
    </source>
</evidence>
<keyword evidence="5" id="KW-0732">Signal</keyword>
<dbReference type="PANTHER" id="PTHR40980:SF3">
    <property type="entry name" value="TONB-DEPENDENT RECEPTOR-LIKE BETA-BARREL DOMAIN-CONTAINING PROTEIN"/>
    <property type="match status" value="1"/>
</dbReference>
<dbReference type="Proteomes" id="UP000001036">
    <property type="component" value="Chromosome"/>
</dbReference>
<evidence type="ECO:0000256" key="5">
    <source>
        <dbReference type="SAM" id="SignalP"/>
    </source>
</evidence>
<dbReference type="STRING" id="498211.CJA_0498"/>
<dbReference type="InterPro" id="IPR036942">
    <property type="entry name" value="Beta-barrel_TonB_sf"/>
</dbReference>
<dbReference type="AlphaFoldDB" id="B3PIY7"/>
<dbReference type="PANTHER" id="PTHR40980">
    <property type="entry name" value="PLUG DOMAIN-CONTAINING PROTEIN"/>
    <property type="match status" value="1"/>
</dbReference>
<keyword evidence="8" id="KW-0675">Receptor</keyword>
<evidence type="ECO:0000313" key="8">
    <source>
        <dbReference type="EMBL" id="ACE84787.1"/>
    </source>
</evidence>
<name>B3PIY7_CELJU</name>
<keyword evidence="9" id="KW-1185">Reference proteome</keyword>
<evidence type="ECO:0000259" key="7">
    <source>
        <dbReference type="Pfam" id="PF07715"/>
    </source>
</evidence>
<dbReference type="EMBL" id="CP000934">
    <property type="protein sequence ID" value="ACE84787.1"/>
    <property type="molecule type" value="Genomic_DNA"/>
</dbReference>
<evidence type="ECO:0000256" key="3">
    <source>
        <dbReference type="ARBA" id="ARBA00023237"/>
    </source>
</evidence>
<accession>B3PIY7</accession>
<evidence type="ECO:0000256" key="4">
    <source>
        <dbReference type="RuleBase" id="RU003357"/>
    </source>
</evidence>
<feature type="domain" description="TonB-dependent receptor plug" evidence="7">
    <location>
        <begin position="56"/>
        <end position="156"/>
    </location>
</feature>
<feature type="chain" id="PRO_5002794131" evidence="5">
    <location>
        <begin position="29"/>
        <end position="908"/>
    </location>
</feature>
<keyword evidence="3" id="KW-0998">Cell outer membrane</keyword>
<dbReference type="RefSeq" id="WP_012486178.1">
    <property type="nucleotide sequence ID" value="NC_010995.1"/>
</dbReference>
<proteinExistence type="inferred from homology"/>
<dbReference type="Pfam" id="PF00593">
    <property type="entry name" value="TonB_dep_Rec_b-barrel"/>
    <property type="match status" value="1"/>
</dbReference>
<dbReference type="InterPro" id="IPR010104">
    <property type="entry name" value="TonB_rcpt_bac"/>
</dbReference>
<dbReference type="InterPro" id="IPR037066">
    <property type="entry name" value="Plug_dom_sf"/>
</dbReference>
<evidence type="ECO:0000256" key="2">
    <source>
        <dbReference type="ARBA" id="ARBA00023136"/>
    </source>
</evidence>
<dbReference type="KEGG" id="cja:CJA_0498"/>